<dbReference type="InterPro" id="IPR045262">
    <property type="entry name" value="STP/PLT_plant"/>
</dbReference>
<proteinExistence type="inferred from homology"/>
<feature type="transmembrane region" description="Helical" evidence="10">
    <location>
        <begin position="114"/>
        <end position="133"/>
    </location>
</feature>
<dbReference type="SUPFAM" id="SSF103473">
    <property type="entry name" value="MFS general substrate transporter"/>
    <property type="match status" value="1"/>
</dbReference>
<accession>A0A2N9HAV3</accession>
<feature type="transmembrane region" description="Helical" evidence="10">
    <location>
        <begin position="386"/>
        <end position="407"/>
    </location>
</feature>
<evidence type="ECO:0000256" key="3">
    <source>
        <dbReference type="ARBA" id="ARBA00022448"/>
    </source>
</evidence>
<dbReference type="FunFam" id="1.20.1250.20:FF:000002">
    <property type="entry name" value="Sugar transport protein 13"/>
    <property type="match status" value="1"/>
</dbReference>
<dbReference type="NCBIfam" id="TIGR00879">
    <property type="entry name" value="SP"/>
    <property type="match status" value="1"/>
</dbReference>
<dbReference type="InterPro" id="IPR005828">
    <property type="entry name" value="MFS_sugar_transport-like"/>
</dbReference>
<organism evidence="12">
    <name type="scientific">Fagus sylvatica</name>
    <name type="common">Beechnut</name>
    <dbReference type="NCBI Taxonomy" id="28930"/>
    <lineage>
        <taxon>Eukaryota</taxon>
        <taxon>Viridiplantae</taxon>
        <taxon>Streptophyta</taxon>
        <taxon>Embryophyta</taxon>
        <taxon>Tracheophyta</taxon>
        <taxon>Spermatophyta</taxon>
        <taxon>Magnoliopsida</taxon>
        <taxon>eudicotyledons</taxon>
        <taxon>Gunneridae</taxon>
        <taxon>Pentapetalae</taxon>
        <taxon>rosids</taxon>
        <taxon>fabids</taxon>
        <taxon>Fagales</taxon>
        <taxon>Fagaceae</taxon>
        <taxon>Fagus</taxon>
    </lineage>
</organism>
<evidence type="ECO:0000256" key="4">
    <source>
        <dbReference type="ARBA" id="ARBA00022597"/>
    </source>
</evidence>
<gene>
    <name evidence="12" type="ORF">FSB_LOCUS36621</name>
</gene>
<protein>
    <recommendedName>
        <fullName evidence="11">Major facilitator superfamily (MFS) profile domain-containing protein</fullName>
    </recommendedName>
</protein>
<evidence type="ECO:0000259" key="11">
    <source>
        <dbReference type="PROSITE" id="PS50850"/>
    </source>
</evidence>
<feature type="domain" description="Major facilitator superfamily (MFS) profile" evidence="11">
    <location>
        <begin position="28"/>
        <end position="479"/>
    </location>
</feature>
<keyword evidence="7 10" id="KW-1133">Transmembrane helix</keyword>
<feature type="transmembrane region" description="Helical" evidence="10">
    <location>
        <begin position="287"/>
        <end position="312"/>
    </location>
</feature>
<evidence type="ECO:0000313" key="12">
    <source>
        <dbReference type="EMBL" id="SPD08739.1"/>
    </source>
</evidence>
<dbReference type="InterPro" id="IPR044778">
    <property type="entry name" value="MFS_STP/MST-like_plant"/>
</dbReference>
<feature type="transmembrane region" description="Helical" evidence="10">
    <location>
        <begin position="84"/>
        <end position="102"/>
    </location>
</feature>
<dbReference type="AlphaFoldDB" id="A0A2N9HAV3"/>
<evidence type="ECO:0000256" key="2">
    <source>
        <dbReference type="ARBA" id="ARBA00010992"/>
    </source>
</evidence>
<dbReference type="InterPro" id="IPR003663">
    <property type="entry name" value="Sugar/inositol_transpt"/>
</dbReference>
<dbReference type="GO" id="GO:0016020">
    <property type="term" value="C:membrane"/>
    <property type="evidence" value="ECO:0007669"/>
    <property type="project" value="UniProtKB-SubCell"/>
</dbReference>
<name>A0A2N9HAV3_FAGSY</name>
<feature type="transmembrane region" description="Helical" evidence="10">
    <location>
        <begin position="324"/>
        <end position="345"/>
    </location>
</feature>
<evidence type="ECO:0000256" key="5">
    <source>
        <dbReference type="ARBA" id="ARBA00022692"/>
    </source>
</evidence>
<dbReference type="EMBL" id="OIVN01003090">
    <property type="protein sequence ID" value="SPD08739.1"/>
    <property type="molecule type" value="Genomic_DNA"/>
</dbReference>
<feature type="transmembrane region" description="Helical" evidence="10">
    <location>
        <begin position="428"/>
        <end position="448"/>
    </location>
</feature>
<feature type="transmembrane region" description="Helical" evidence="10">
    <location>
        <begin position="206"/>
        <end position="226"/>
    </location>
</feature>
<evidence type="ECO:0000256" key="1">
    <source>
        <dbReference type="ARBA" id="ARBA00004141"/>
    </source>
</evidence>
<sequence>MPAGGFAGPTGNGGTEFEAKITPIVIISCIMAATGGLMFGYDVGVSGGVTSMAPFLKKFFPVVYRKTQDKTADSSNYCKYDNQGLQMFTSSLYLAALIATFFASYTTRKLGRRLTMLIAGVFFLIGTALNAAAQDLAMLIIGRILLGCGVGFANQAVPLFLSEMAPTRIRGGLNILFQLNVTLGILFANLINYGTEKIEGGWGWRLSLGLAGIPAGLLTVGALLVVDTPNSLIERGHLEEGKAVLKRIRGTDNVEPEYLELVEASRIAKEVKHPFRNLLKRRNRPQLIIAASLQIFQQFTGINAIMFYAPVIFNTVGFGGDASLYSAVIIGAVNVVSTLVSIYSVDKLGRRMLLLEAGAQMFLSQVVIAVILGIKVTDHSENLGKGYGILVVVLVCTYVSAFAWSWGPLGWLIPSETFPLETRSAGQSVTVCMNMLFTFVIAQSFLSMLCHFKFGIFLFFSGWVFIMSFFVLFLLPETKNIPIEEMTERVWKKHWYWKRYMDDYEGVAAVTKGENKNGHDYEGVAAVTNGENKNGQEGKRMLSIWKALLKVKIKMGTIRDLILLLSCKLETMGSSPTRT</sequence>
<dbReference type="GO" id="GO:0015145">
    <property type="term" value="F:monosaccharide transmembrane transporter activity"/>
    <property type="evidence" value="ECO:0007669"/>
    <property type="project" value="InterPro"/>
</dbReference>
<dbReference type="Gene3D" id="1.20.1250.20">
    <property type="entry name" value="MFS general substrate transporter like domains"/>
    <property type="match status" value="1"/>
</dbReference>
<comment type="subcellular location">
    <subcellularLocation>
        <location evidence="1">Membrane</location>
        <topology evidence="1">Multi-pass membrane protein</topology>
    </subcellularLocation>
</comment>
<dbReference type="InterPro" id="IPR005829">
    <property type="entry name" value="Sugar_transporter_CS"/>
</dbReference>
<keyword evidence="3 9" id="KW-0813">Transport</keyword>
<dbReference type="PRINTS" id="PR00171">
    <property type="entry name" value="SUGRTRNSPORT"/>
</dbReference>
<feature type="transmembrane region" description="Helical" evidence="10">
    <location>
        <begin position="21"/>
        <end position="41"/>
    </location>
</feature>
<reference evidence="12" key="1">
    <citation type="submission" date="2018-02" db="EMBL/GenBank/DDBJ databases">
        <authorList>
            <person name="Cohen D.B."/>
            <person name="Kent A.D."/>
        </authorList>
    </citation>
    <scope>NUCLEOTIDE SEQUENCE</scope>
</reference>
<keyword evidence="8 10" id="KW-0472">Membrane</keyword>
<keyword evidence="4" id="KW-0762">Sugar transport</keyword>
<dbReference type="InterPro" id="IPR020846">
    <property type="entry name" value="MFS_dom"/>
</dbReference>
<evidence type="ECO:0000256" key="9">
    <source>
        <dbReference type="RuleBase" id="RU003346"/>
    </source>
</evidence>
<comment type="similarity">
    <text evidence="2 9">Belongs to the major facilitator superfamily. Sugar transporter (TC 2.A.1.1) family.</text>
</comment>
<evidence type="ECO:0000256" key="8">
    <source>
        <dbReference type="ARBA" id="ARBA00023136"/>
    </source>
</evidence>
<dbReference type="PANTHER" id="PTHR23500:SF357">
    <property type="entry name" value="IP12678P"/>
    <property type="match status" value="1"/>
</dbReference>
<keyword evidence="5 10" id="KW-0812">Transmembrane</keyword>
<dbReference type="InterPro" id="IPR036259">
    <property type="entry name" value="MFS_trans_sf"/>
</dbReference>
<evidence type="ECO:0000256" key="10">
    <source>
        <dbReference type="SAM" id="Phobius"/>
    </source>
</evidence>
<evidence type="ECO:0000256" key="7">
    <source>
        <dbReference type="ARBA" id="ARBA00022989"/>
    </source>
</evidence>
<feature type="transmembrane region" description="Helical" evidence="10">
    <location>
        <begin position="173"/>
        <end position="194"/>
    </location>
</feature>
<feature type="transmembrane region" description="Helical" evidence="10">
    <location>
        <begin position="454"/>
        <end position="475"/>
    </location>
</feature>
<dbReference type="PROSITE" id="PS00216">
    <property type="entry name" value="SUGAR_TRANSPORT_1"/>
    <property type="match status" value="1"/>
</dbReference>
<keyword evidence="6" id="KW-0769">Symport</keyword>
<feature type="transmembrane region" description="Helical" evidence="10">
    <location>
        <begin position="352"/>
        <end position="374"/>
    </location>
</feature>
<dbReference type="PROSITE" id="PS50850">
    <property type="entry name" value="MFS"/>
    <property type="match status" value="1"/>
</dbReference>
<feature type="transmembrane region" description="Helical" evidence="10">
    <location>
        <begin position="139"/>
        <end position="161"/>
    </location>
</feature>
<dbReference type="PANTHER" id="PTHR23500">
    <property type="entry name" value="SOLUTE CARRIER FAMILY 2, FACILITATED GLUCOSE TRANSPORTER"/>
    <property type="match status" value="1"/>
</dbReference>
<evidence type="ECO:0000256" key="6">
    <source>
        <dbReference type="ARBA" id="ARBA00022847"/>
    </source>
</evidence>
<dbReference type="CDD" id="cd17361">
    <property type="entry name" value="MFS_STP"/>
    <property type="match status" value="1"/>
</dbReference>
<dbReference type="Pfam" id="PF00083">
    <property type="entry name" value="Sugar_tr"/>
    <property type="match status" value="1"/>
</dbReference>
<dbReference type="GO" id="GO:0015293">
    <property type="term" value="F:symporter activity"/>
    <property type="evidence" value="ECO:0007669"/>
    <property type="project" value="UniProtKB-KW"/>
</dbReference>